<dbReference type="RefSeq" id="WP_012728957.1">
    <property type="nucleotide sequence ID" value="NC_012691.1"/>
</dbReference>
<evidence type="ECO:0008006" key="6">
    <source>
        <dbReference type="Google" id="ProtNLM"/>
    </source>
</evidence>
<dbReference type="KEGG" id="tau:Tola_0730"/>
<keyword evidence="5" id="KW-1185">Reference proteome</keyword>
<gene>
    <name evidence="4" type="ordered locus">Tola_0730</name>
</gene>
<evidence type="ECO:0000256" key="1">
    <source>
        <dbReference type="ARBA" id="ARBA00022729"/>
    </source>
</evidence>
<dbReference type="Proteomes" id="UP000009073">
    <property type="component" value="Chromosome"/>
</dbReference>
<evidence type="ECO:0000256" key="2">
    <source>
        <dbReference type="SAM" id="Coils"/>
    </source>
</evidence>
<dbReference type="AlphaFoldDB" id="C4LBC3"/>
<dbReference type="OrthoDB" id="6120668at2"/>
<reference evidence="4 5" key="2">
    <citation type="journal article" date="2011" name="Stand. Genomic Sci.">
        <title>Complete genome sequence of Tolumonas auensis type strain (TA 4).</title>
        <authorList>
            <person name="Chertkov O."/>
            <person name="Copeland A."/>
            <person name="Lucas S."/>
            <person name="Lapidus A."/>
            <person name="Berry K.W."/>
            <person name="Detter J.C."/>
            <person name="Del Rio T.G."/>
            <person name="Hammon N."/>
            <person name="Dalin E."/>
            <person name="Tice H."/>
            <person name="Pitluck S."/>
            <person name="Richardson P."/>
            <person name="Bruce D."/>
            <person name="Goodwin L."/>
            <person name="Han C."/>
            <person name="Tapia R."/>
            <person name="Saunders E."/>
            <person name="Schmutz J."/>
            <person name="Brettin T."/>
            <person name="Larimer F."/>
            <person name="Land M."/>
            <person name="Hauser L."/>
            <person name="Spring S."/>
            <person name="Rohde M."/>
            <person name="Kyrpides N.C."/>
            <person name="Ivanova N."/>
            <person name="Goker M."/>
            <person name="Beller H.R."/>
            <person name="Klenk H.P."/>
            <person name="Woyke T."/>
        </authorList>
    </citation>
    <scope>NUCLEOTIDE SEQUENCE [LARGE SCALE GENOMIC DNA]</scope>
    <source>
        <strain evidence="5">DSM 9187 / TA4</strain>
    </source>
</reference>
<accession>C4LBC3</accession>
<dbReference type="Gene3D" id="3.30.1450.10">
    <property type="match status" value="1"/>
</dbReference>
<evidence type="ECO:0000313" key="4">
    <source>
        <dbReference type="EMBL" id="ACQ92358.1"/>
    </source>
</evidence>
<organism evidence="4 5">
    <name type="scientific">Tolumonas auensis (strain DSM 9187 / NBRC 110442 / TA 4)</name>
    <dbReference type="NCBI Taxonomy" id="595494"/>
    <lineage>
        <taxon>Bacteria</taxon>
        <taxon>Pseudomonadati</taxon>
        <taxon>Pseudomonadota</taxon>
        <taxon>Gammaproteobacteria</taxon>
        <taxon>Aeromonadales</taxon>
        <taxon>Aeromonadaceae</taxon>
        <taxon>Tolumonas</taxon>
    </lineage>
</organism>
<evidence type="ECO:0000313" key="5">
    <source>
        <dbReference type="Proteomes" id="UP000009073"/>
    </source>
</evidence>
<dbReference type="EMBL" id="CP001616">
    <property type="protein sequence ID" value="ACQ92358.1"/>
    <property type="molecule type" value="Genomic_DNA"/>
</dbReference>
<feature type="chain" id="PRO_5002940289" description="DUF4124 domain-containing protein" evidence="3">
    <location>
        <begin position="18"/>
        <end position="159"/>
    </location>
</feature>
<evidence type="ECO:0000256" key="3">
    <source>
        <dbReference type="SAM" id="SignalP"/>
    </source>
</evidence>
<sequence>MKVYLFALALLSLPVSAGQIYQCGNSFQDRPCAGSAPAKVVGEYEPEKMSEEEIKAKQEELNKLEQQTDADIKARYDAEVAAAEKSRAASYQYTKSIKAVRNNQIVMGMTKSDVIKSWGSPDHINETVTNAGSSQQWVYFTPNGRQYVYVTNGVVTGWN</sequence>
<keyword evidence="2" id="KW-0175">Coiled coil</keyword>
<protein>
    <recommendedName>
        <fullName evidence="6">DUF4124 domain-containing protein</fullName>
    </recommendedName>
</protein>
<proteinExistence type="predicted"/>
<feature type="signal peptide" evidence="3">
    <location>
        <begin position="1"/>
        <end position="17"/>
    </location>
</feature>
<dbReference type="HOGENOM" id="CLU_1659941_0_0_6"/>
<dbReference type="InterPro" id="IPR037873">
    <property type="entry name" value="BamE-like"/>
</dbReference>
<dbReference type="STRING" id="595494.Tola_0730"/>
<feature type="coiled-coil region" evidence="2">
    <location>
        <begin position="47"/>
        <end position="74"/>
    </location>
</feature>
<keyword evidence="1 3" id="KW-0732">Signal</keyword>
<name>C4LBC3_TOLAT</name>
<reference evidence="5" key="1">
    <citation type="submission" date="2009-05" db="EMBL/GenBank/DDBJ databases">
        <title>Complete sequence of Tolumonas auensis DSM 9187.</title>
        <authorList>
            <consortium name="US DOE Joint Genome Institute"/>
            <person name="Lucas S."/>
            <person name="Copeland A."/>
            <person name="Lapidus A."/>
            <person name="Glavina del Rio T."/>
            <person name="Tice H."/>
            <person name="Bruce D."/>
            <person name="Goodwin L."/>
            <person name="Pitluck S."/>
            <person name="Chertkov O."/>
            <person name="Brettin T."/>
            <person name="Detter J.C."/>
            <person name="Han C."/>
            <person name="Larimer F."/>
            <person name="Land M."/>
            <person name="Hauser L."/>
            <person name="Kyrpides N."/>
            <person name="Mikhailova N."/>
            <person name="Spring S."/>
            <person name="Beller H."/>
        </authorList>
    </citation>
    <scope>NUCLEOTIDE SEQUENCE [LARGE SCALE GENOMIC DNA]</scope>
    <source>
        <strain evidence="5">DSM 9187 / TA4</strain>
    </source>
</reference>